<organism evidence="1 2">
    <name type="scientific">Chaenocephalus aceratus</name>
    <name type="common">Blackfin icefish</name>
    <name type="synonym">Chaenichthys aceratus</name>
    <dbReference type="NCBI Taxonomy" id="36190"/>
    <lineage>
        <taxon>Eukaryota</taxon>
        <taxon>Metazoa</taxon>
        <taxon>Chordata</taxon>
        <taxon>Craniata</taxon>
        <taxon>Vertebrata</taxon>
        <taxon>Euteleostomi</taxon>
        <taxon>Actinopterygii</taxon>
        <taxon>Neopterygii</taxon>
        <taxon>Teleostei</taxon>
        <taxon>Neoteleostei</taxon>
        <taxon>Acanthomorphata</taxon>
        <taxon>Eupercaria</taxon>
        <taxon>Perciformes</taxon>
        <taxon>Notothenioidei</taxon>
        <taxon>Channichthyidae</taxon>
        <taxon>Chaenocephalus</taxon>
    </lineage>
</organism>
<comment type="caution">
    <text evidence="1">The sequence shown here is derived from an EMBL/GenBank/DDBJ whole genome shotgun (WGS) entry which is preliminary data.</text>
</comment>
<reference evidence="1" key="1">
    <citation type="submission" date="2022-05" db="EMBL/GenBank/DDBJ databases">
        <title>Chromosome-level genome of Chaenocephalus aceratus.</title>
        <authorList>
            <person name="Park H."/>
        </authorList>
    </citation>
    <scope>NUCLEOTIDE SEQUENCE</scope>
    <source>
        <strain evidence="1">KU_202001</strain>
    </source>
</reference>
<proteinExistence type="predicted"/>
<accession>A0ACB9XGB5</accession>
<evidence type="ECO:0000313" key="1">
    <source>
        <dbReference type="EMBL" id="KAI4825455.1"/>
    </source>
</evidence>
<protein>
    <submittedName>
        <fullName evidence="1">Uncharacterized protein</fullName>
    </submittedName>
</protein>
<sequence>QSAENNIAQLPPPPKHTPALNTIINPASLSASFASPHLTRSLATNSLRSDPTSYGKHDCLPAIKRIRRGRRVETAELQLQLQFPLNASFCSSERNGLHWATAGLTTMEGRFCKSPATCPPTTHRLILARHYTHFREVSCLSSPASAPPASQYSGQELQFSRETAVDLQIGRCHACAHGRWKGMESTHICHDLCNPGNG</sequence>
<dbReference type="Proteomes" id="UP001057452">
    <property type="component" value="Chromosome 6"/>
</dbReference>
<feature type="non-terminal residue" evidence="1">
    <location>
        <position position="1"/>
    </location>
</feature>
<keyword evidence="2" id="KW-1185">Reference proteome</keyword>
<feature type="non-terminal residue" evidence="1">
    <location>
        <position position="198"/>
    </location>
</feature>
<evidence type="ECO:0000313" key="2">
    <source>
        <dbReference type="Proteomes" id="UP001057452"/>
    </source>
</evidence>
<gene>
    <name evidence="1" type="ORF">KUCAC02_021135</name>
</gene>
<dbReference type="EMBL" id="CM043790">
    <property type="protein sequence ID" value="KAI4825455.1"/>
    <property type="molecule type" value="Genomic_DNA"/>
</dbReference>
<name>A0ACB9XGB5_CHAAC</name>